<accession>A0A4R9LR05</accession>
<dbReference type="InterPro" id="IPR011458">
    <property type="entry name" value="DUF1564"/>
</dbReference>
<dbReference type="OrthoDB" id="340612at2"/>
<comment type="caution">
    <text evidence="1">The sequence shown here is derived from an EMBL/GenBank/DDBJ whole genome shotgun (WGS) entry which is preliminary data.</text>
</comment>
<proteinExistence type="predicted"/>
<dbReference type="Proteomes" id="UP000298264">
    <property type="component" value="Unassembled WGS sequence"/>
</dbReference>
<evidence type="ECO:0000313" key="2">
    <source>
        <dbReference type="Proteomes" id="UP000298264"/>
    </source>
</evidence>
<name>A0A4R9LR05_9LEPT</name>
<gene>
    <name evidence="1" type="ORF">EHS11_05490</name>
</gene>
<protein>
    <submittedName>
        <fullName evidence="1">DUF1564 family protein</fullName>
    </submittedName>
</protein>
<organism evidence="1 2">
    <name type="scientific">Leptospira ilyithenensis</name>
    <dbReference type="NCBI Taxonomy" id="2484901"/>
    <lineage>
        <taxon>Bacteria</taxon>
        <taxon>Pseudomonadati</taxon>
        <taxon>Spirochaetota</taxon>
        <taxon>Spirochaetia</taxon>
        <taxon>Leptospirales</taxon>
        <taxon>Leptospiraceae</taxon>
        <taxon>Leptospira</taxon>
    </lineage>
</organism>
<keyword evidence="2" id="KW-1185">Reference proteome</keyword>
<dbReference type="EMBL" id="RQHV01000036">
    <property type="protein sequence ID" value="TGN11961.1"/>
    <property type="molecule type" value="Genomic_DNA"/>
</dbReference>
<reference evidence="1" key="1">
    <citation type="journal article" date="2019" name="PLoS Negl. Trop. Dis.">
        <title>Revisiting the worldwide diversity of Leptospira species in the environment.</title>
        <authorList>
            <person name="Vincent A.T."/>
            <person name="Schiettekatte O."/>
            <person name="Bourhy P."/>
            <person name="Veyrier F.J."/>
            <person name="Picardeau M."/>
        </authorList>
    </citation>
    <scope>NUCLEOTIDE SEQUENCE [LARGE SCALE GENOMIC DNA]</scope>
    <source>
        <strain evidence="1">201400974</strain>
    </source>
</reference>
<dbReference type="AlphaFoldDB" id="A0A4R9LR05"/>
<dbReference type="RefSeq" id="WP_135763403.1">
    <property type="nucleotide sequence ID" value="NZ_RQHV01000036.1"/>
</dbReference>
<evidence type="ECO:0000313" key="1">
    <source>
        <dbReference type="EMBL" id="TGN11961.1"/>
    </source>
</evidence>
<sequence length="172" mass="19740">MAKKPTHLSHPICINVYNNVSKMDRYTSIGAMFLVPAHLQMKLESLVRNRTFAQAFRSLLRNYAESTVHCRGVRVTSVNRAYQSEGLKLKRIGVKVREVDLIEFGVIATYLGVSKCWLFSYMLEMDEIGWGEVLGEMGMVRPLALLPRLKLTLTTKPSWPGSFFRVRLIYRL</sequence>
<dbReference type="Pfam" id="PF07600">
    <property type="entry name" value="DUF1564"/>
    <property type="match status" value="1"/>
</dbReference>